<keyword evidence="1" id="KW-0812">Transmembrane</keyword>
<name>A0A9P5NKI3_GYMJU</name>
<feature type="transmembrane region" description="Helical" evidence="1">
    <location>
        <begin position="176"/>
        <end position="196"/>
    </location>
</feature>
<feature type="transmembrane region" description="Helical" evidence="1">
    <location>
        <begin position="128"/>
        <end position="149"/>
    </location>
</feature>
<keyword evidence="1" id="KW-1133">Transmembrane helix</keyword>
<dbReference type="EMBL" id="JADNYJ010000067">
    <property type="protein sequence ID" value="KAF8893174.1"/>
    <property type="molecule type" value="Genomic_DNA"/>
</dbReference>
<evidence type="ECO:0000256" key="1">
    <source>
        <dbReference type="SAM" id="Phobius"/>
    </source>
</evidence>
<evidence type="ECO:0000313" key="3">
    <source>
        <dbReference type="Proteomes" id="UP000724874"/>
    </source>
</evidence>
<keyword evidence="1" id="KW-0472">Membrane</keyword>
<feature type="transmembrane region" description="Helical" evidence="1">
    <location>
        <begin position="56"/>
        <end position="74"/>
    </location>
</feature>
<feature type="transmembrane region" description="Helical" evidence="1">
    <location>
        <begin position="94"/>
        <end position="116"/>
    </location>
</feature>
<dbReference type="AlphaFoldDB" id="A0A9P5NKI3"/>
<gene>
    <name evidence="2" type="ORF">CPB84DRAFT_1320597</name>
</gene>
<comment type="caution">
    <text evidence="2">The sequence shown here is derived from an EMBL/GenBank/DDBJ whole genome shotgun (WGS) entry which is preliminary data.</text>
</comment>
<evidence type="ECO:0000313" key="2">
    <source>
        <dbReference type="EMBL" id="KAF8893174.1"/>
    </source>
</evidence>
<dbReference type="OrthoDB" id="3357408at2759"/>
<keyword evidence="3" id="KW-1185">Reference proteome</keyword>
<feature type="transmembrane region" description="Helical" evidence="1">
    <location>
        <begin position="247"/>
        <end position="268"/>
    </location>
</feature>
<feature type="transmembrane region" description="Helical" evidence="1">
    <location>
        <begin position="12"/>
        <end position="35"/>
    </location>
</feature>
<dbReference type="Proteomes" id="UP000724874">
    <property type="component" value="Unassembled WGS sequence"/>
</dbReference>
<accession>A0A9P5NKI3</accession>
<reference evidence="2" key="1">
    <citation type="submission" date="2020-11" db="EMBL/GenBank/DDBJ databases">
        <authorList>
            <consortium name="DOE Joint Genome Institute"/>
            <person name="Ahrendt S."/>
            <person name="Riley R."/>
            <person name="Andreopoulos W."/>
            <person name="LaButti K."/>
            <person name="Pangilinan J."/>
            <person name="Ruiz-duenas F.J."/>
            <person name="Barrasa J.M."/>
            <person name="Sanchez-Garcia M."/>
            <person name="Camarero S."/>
            <person name="Miyauchi S."/>
            <person name="Serrano A."/>
            <person name="Linde D."/>
            <person name="Babiker R."/>
            <person name="Drula E."/>
            <person name="Ayuso-Fernandez I."/>
            <person name="Pacheco R."/>
            <person name="Padilla G."/>
            <person name="Ferreira P."/>
            <person name="Barriuso J."/>
            <person name="Kellner H."/>
            <person name="Castanera R."/>
            <person name="Alfaro M."/>
            <person name="Ramirez L."/>
            <person name="Pisabarro A.G."/>
            <person name="Kuo A."/>
            <person name="Tritt A."/>
            <person name="Lipzen A."/>
            <person name="He G."/>
            <person name="Yan M."/>
            <person name="Ng V."/>
            <person name="Cullen D."/>
            <person name="Martin F."/>
            <person name="Rosso M.-N."/>
            <person name="Henrissat B."/>
            <person name="Hibbett D."/>
            <person name="Martinez A.T."/>
            <person name="Grigoriev I.V."/>
        </authorList>
    </citation>
    <scope>NUCLEOTIDE SEQUENCE</scope>
    <source>
        <strain evidence="2">AH 44721</strain>
    </source>
</reference>
<feature type="transmembrane region" description="Helical" evidence="1">
    <location>
        <begin position="216"/>
        <end position="241"/>
    </location>
</feature>
<protein>
    <submittedName>
        <fullName evidence="2">Uncharacterized protein</fullName>
    </submittedName>
</protein>
<proteinExistence type="predicted"/>
<organism evidence="2 3">
    <name type="scientific">Gymnopilus junonius</name>
    <name type="common">Spectacular rustgill mushroom</name>
    <name type="synonym">Gymnopilus spectabilis subsp. junonius</name>
    <dbReference type="NCBI Taxonomy" id="109634"/>
    <lineage>
        <taxon>Eukaryota</taxon>
        <taxon>Fungi</taxon>
        <taxon>Dikarya</taxon>
        <taxon>Basidiomycota</taxon>
        <taxon>Agaricomycotina</taxon>
        <taxon>Agaricomycetes</taxon>
        <taxon>Agaricomycetidae</taxon>
        <taxon>Agaricales</taxon>
        <taxon>Agaricineae</taxon>
        <taxon>Hymenogastraceae</taxon>
        <taxon>Gymnopilus</taxon>
    </lineage>
</organism>
<sequence>MANITTTDRVLALFIAALFTGVYLCTLFFCVRWLVYTDDGWRVRKKIHKAMLAGTLALFILSSLHISLAVEITYADVRDGERGIPVKSGGRLPWTSLVMCMISNTCVLIADGFLIYRCFMVCLKSIRMILFPCFFWVGGLVCTALQLYLQTVQTDALDAWIPVNMTVGPGTILTPFWGTTIVVNIYATGVIGYKLWKRGKAQSKVDTSTSTGELRVFKLMQIIIESGVIYLLVTIPHFIVWWTTDNLAIVILGWINLPIVGSAFNLIIIRSAKHRAEECHGSTGGKTILSTIKFSGSGSPSDSMVMTDAPSTV</sequence>